<dbReference type="InterPro" id="IPR016162">
    <property type="entry name" value="Ald_DH_N"/>
</dbReference>
<accession>A0A346XX52</accession>
<name>A0A346XX52_9ACTN</name>
<proteinExistence type="inferred from homology"/>
<dbReference type="RefSeq" id="WP_114591394.1">
    <property type="nucleotide sequence ID" value="NZ_CP031165.1"/>
</dbReference>
<sequence>MTKVALRAGSTEEFRELRSPYGGEVIAEVEQADAALVDRVLARQTALFADRAQRLPHHERAAILRRAARLAESRLEDLALQVAREGGKPLTDARAEVARGVNGLELAAEEGIRIAGHEVPMRGTAAAAGRLAFTTREPRGLVAAVSAFNHPFNLVVHQVAPAVAAGCPVTIKPASATPLSCHALVDLLLEAGLPEDWAVVLPMPGRVAESLVTDPRIAFFSFIGSGEVGWGLRRKVADGVRCAMEHGGAAPLIVDEGADLEALVPKIVKGGYYHAGQVCVSVQRVFALRSVADELVERVRAEVAGLVTGDPTEAATQVGPLIEQGEADRVHEWVQEAVAAGARLVEGGQPMDNQCYAPTLLVDAPADTKVRTMEVFGPVMNISSVDTLDAAIAAANDVPFSFQASICTADVNRAMYAATRIDANAVMINDHTAFRVDWMPFGGRKVSGLGLGGIPHTLEEMTAEKLIVLPAP</sequence>
<reference evidence="4 5" key="1">
    <citation type="submission" date="2018-09" db="EMBL/GenBank/DDBJ databases">
        <title>Complete genome sequence of Euzebya sp. DY32-46 isolated from seawater of Pacific Ocean.</title>
        <authorList>
            <person name="Xu L."/>
            <person name="Wu Y.-H."/>
            <person name="Xu X.-W."/>
        </authorList>
    </citation>
    <scope>NUCLEOTIDE SEQUENCE [LARGE SCALE GENOMIC DNA]</scope>
    <source>
        <strain evidence="4 5">DY32-46</strain>
    </source>
</reference>
<dbReference type="Proteomes" id="UP000264006">
    <property type="component" value="Chromosome"/>
</dbReference>
<dbReference type="InterPro" id="IPR015590">
    <property type="entry name" value="Aldehyde_DH_dom"/>
</dbReference>
<gene>
    <name evidence="4" type="ORF">DVS28_a2116</name>
</gene>
<evidence type="ECO:0000259" key="3">
    <source>
        <dbReference type="Pfam" id="PF00171"/>
    </source>
</evidence>
<dbReference type="Gene3D" id="3.40.605.10">
    <property type="entry name" value="Aldehyde Dehydrogenase, Chain A, domain 1"/>
    <property type="match status" value="1"/>
</dbReference>
<evidence type="ECO:0000256" key="2">
    <source>
        <dbReference type="ARBA" id="ARBA00023002"/>
    </source>
</evidence>
<protein>
    <submittedName>
        <fullName evidence="4">Aldehyde dehydrogenase</fullName>
    </submittedName>
</protein>
<dbReference type="PANTHER" id="PTHR42991">
    <property type="entry name" value="ALDEHYDE DEHYDROGENASE"/>
    <property type="match status" value="1"/>
</dbReference>
<dbReference type="InterPro" id="IPR016161">
    <property type="entry name" value="Ald_DH/histidinol_DH"/>
</dbReference>
<dbReference type="OrthoDB" id="6882680at2"/>
<dbReference type="EMBL" id="CP031165">
    <property type="protein sequence ID" value="AXV06799.1"/>
    <property type="molecule type" value="Genomic_DNA"/>
</dbReference>
<dbReference type="InterPro" id="IPR016163">
    <property type="entry name" value="Ald_DH_C"/>
</dbReference>
<dbReference type="GO" id="GO:0008911">
    <property type="term" value="F:lactaldehyde dehydrogenase (NAD+) activity"/>
    <property type="evidence" value="ECO:0007669"/>
    <property type="project" value="TreeGrafter"/>
</dbReference>
<organism evidence="4 5">
    <name type="scientific">Euzebya pacifica</name>
    <dbReference type="NCBI Taxonomy" id="1608957"/>
    <lineage>
        <taxon>Bacteria</taxon>
        <taxon>Bacillati</taxon>
        <taxon>Actinomycetota</taxon>
        <taxon>Nitriliruptoria</taxon>
        <taxon>Euzebyales</taxon>
    </lineage>
</organism>
<comment type="similarity">
    <text evidence="1">Belongs to the aldehyde dehydrogenase family.</text>
</comment>
<keyword evidence="5" id="KW-1185">Reference proteome</keyword>
<dbReference type="InterPro" id="IPR051020">
    <property type="entry name" value="ALDH-related_metabolic_enz"/>
</dbReference>
<evidence type="ECO:0000313" key="5">
    <source>
        <dbReference type="Proteomes" id="UP000264006"/>
    </source>
</evidence>
<dbReference type="Pfam" id="PF00171">
    <property type="entry name" value="Aldedh"/>
    <property type="match status" value="1"/>
</dbReference>
<evidence type="ECO:0000256" key="1">
    <source>
        <dbReference type="ARBA" id="ARBA00009986"/>
    </source>
</evidence>
<dbReference type="Gene3D" id="3.40.309.10">
    <property type="entry name" value="Aldehyde Dehydrogenase, Chain A, domain 2"/>
    <property type="match status" value="1"/>
</dbReference>
<feature type="domain" description="Aldehyde dehydrogenase" evidence="3">
    <location>
        <begin position="12"/>
        <end position="466"/>
    </location>
</feature>
<dbReference type="KEGG" id="euz:DVS28_a2116"/>
<evidence type="ECO:0000313" key="4">
    <source>
        <dbReference type="EMBL" id="AXV06799.1"/>
    </source>
</evidence>
<keyword evidence="2" id="KW-0560">Oxidoreductase</keyword>
<dbReference type="PANTHER" id="PTHR42991:SF1">
    <property type="entry name" value="ALDEHYDE DEHYDROGENASE"/>
    <property type="match status" value="1"/>
</dbReference>
<dbReference type="SUPFAM" id="SSF53720">
    <property type="entry name" value="ALDH-like"/>
    <property type="match status" value="1"/>
</dbReference>
<dbReference type="AlphaFoldDB" id="A0A346XX52"/>